<dbReference type="Proteomes" id="UP001215280">
    <property type="component" value="Unassembled WGS sequence"/>
</dbReference>
<evidence type="ECO:0000313" key="2">
    <source>
        <dbReference type="Proteomes" id="UP001215280"/>
    </source>
</evidence>
<dbReference type="AlphaFoldDB" id="A0AAD7H511"/>
<comment type="caution">
    <text evidence="1">The sequence shown here is derived from an EMBL/GenBank/DDBJ whole genome shotgun (WGS) entry which is preliminary data.</text>
</comment>
<gene>
    <name evidence="1" type="ORF">DFH07DRAFT_974932</name>
</gene>
<evidence type="ECO:0000313" key="1">
    <source>
        <dbReference type="EMBL" id="KAJ7712535.1"/>
    </source>
</evidence>
<dbReference type="EMBL" id="JARJLG010000426">
    <property type="protein sequence ID" value="KAJ7712535.1"/>
    <property type="molecule type" value="Genomic_DNA"/>
</dbReference>
<protein>
    <submittedName>
        <fullName evidence="1">Uncharacterized protein</fullName>
    </submittedName>
</protein>
<reference evidence="1" key="1">
    <citation type="submission" date="2023-03" db="EMBL/GenBank/DDBJ databases">
        <title>Massive genome expansion in bonnet fungi (Mycena s.s.) driven by repeated elements and novel gene families across ecological guilds.</title>
        <authorList>
            <consortium name="Lawrence Berkeley National Laboratory"/>
            <person name="Harder C.B."/>
            <person name="Miyauchi S."/>
            <person name="Viragh M."/>
            <person name="Kuo A."/>
            <person name="Thoen E."/>
            <person name="Andreopoulos B."/>
            <person name="Lu D."/>
            <person name="Skrede I."/>
            <person name="Drula E."/>
            <person name="Henrissat B."/>
            <person name="Morin E."/>
            <person name="Kohler A."/>
            <person name="Barry K."/>
            <person name="LaButti K."/>
            <person name="Morin E."/>
            <person name="Salamov A."/>
            <person name="Lipzen A."/>
            <person name="Mereny Z."/>
            <person name="Hegedus B."/>
            <person name="Baldrian P."/>
            <person name="Stursova M."/>
            <person name="Weitz H."/>
            <person name="Taylor A."/>
            <person name="Grigoriev I.V."/>
            <person name="Nagy L.G."/>
            <person name="Martin F."/>
            <person name="Kauserud H."/>
        </authorList>
    </citation>
    <scope>NUCLEOTIDE SEQUENCE</scope>
    <source>
        <strain evidence="1">CBHHK188m</strain>
    </source>
</reference>
<sequence>MDASYHPRRRILQKELSPLWSQISKTDFISSLVVADLLEIDDVSFSSYSSAILQLSARAQNSEKSLNLLLLVERELKSHLAAMVHEERLMDSWIERLSGELATSESTSALERRREALLKNAKEHRAMLEAIVAANERRAEAIEAKRAQLRSFRGLPPNLNLARQQLKSARAAQMALIQLRERLLGQMAEGVV</sequence>
<proteinExistence type="predicted"/>
<accession>A0AAD7H511</accession>
<keyword evidence="2" id="KW-1185">Reference proteome</keyword>
<organism evidence="1 2">
    <name type="scientific">Mycena maculata</name>
    <dbReference type="NCBI Taxonomy" id="230809"/>
    <lineage>
        <taxon>Eukaryota</taxon>
        <taxon>Fungi</taxon>
        <taxon>Dikarya</taxon>
        <taxon>Basidiomycota</taxon>
        <taxon>Agaricomycotina</taxon>
        <taxon>Agaricomycetes</taxon>
        <taxon>Agaricomycetidae</taxon>
        <taxon>Agaricales</taxon>
        <taxon>Marasmiineae</taxon>
        <taxon>Mycenaceae</taxon>
        <taxon>Mycena</taxon>
    </lineage>
</organism>
<name>A0AAD7H511_9AGAR</name>